<dbReference type="PANTHER" id="PTHR21071:SF4">
    <property type="entry name" value="UDP-N-ACETYLENOLPYRUVOYLGLUCOSAMINE REDUCTASE"/>
    <property type="match status" value="1"/>
</dbReference>
<dbReference type="InterPro" id="IPR036635">
    <property type="entry name" value="MurB_C_sf"/>
</dbReference>
<dbReference type="PROSITE" id="PS51387">
    <property type="entry name" value="FAD_PCMH"/>
    <property type="match status" value="1"/>
</dbReference>
<keyword evidence="13 19" id="KW-0573">Peptidoglycan synthesis</keyword>
<evidence type="ECO:0000256" key="13">
    <source>
        <dbReference type="ARBA" id="ARBA00022984"/>
    </source>
</evidence>
<dbReference type="InterPro" id="IPR011601">
    <property type="entry name" value="MurB_C"/>
</dbReference>
<keyword evidence="10 19" id="KW-0274">FAD</keyword>
<evidence type="ECO:0000313" key="22">
    <source>
        <dbReference type="EMBL" id="QDH13011.1"/>
    </source>
</evidence>
<evidence type="ECO:0000256" key="9">
    <source>
        <dbReference type="ARBA" id="ARBA00022630"/>
    </source>
</evidence>
<dbReference type="Gene3D" id="3.30.465.10">
    <property type="match status" value="1"/>
</dbReference>
<dbReference type="InterPro" id="IPR016167">
    <property type="entry name" value="FAD-bd_PCMH_sub1"/>
</dbReference>
<dbReference type="KEGG" id="swf:E3E12_01025"/>
<keyword evidence="8 19" id="KW-0132">Cell division</keyword>
<dbReference type="Gene3D" id="3.90.78.10">
    <property type="entry name" value="UDP-N-acetylenolpyruvoylglucosamine reductase, C-terminal domain"/>
    <property type="match status" value="1"/>
</dbReference>
<comment type="function">
    <text evidence="2 19">Cell wall formation.</text>
</comment>
<dbReference type="EC" id="1.3.1.98" evidence="5 19"/>
<evidence type="ECO:0000256" key="19">
    <source>
        <dbReference type="HAMAP-Rule" id="MF_00037"/>
    </source>
</evidence>
<evidence type="ECO:0000256" key="2">
    <source>
        <dbReference type="ARBA" id="ARBA00003921"/>
    </source>
</evidence>
<dbReference type="UniPathway" id="UPA00219"/>
<dbReference type="AlphaFoldDB" id="A0A4Y6U9G6"/>
<feature type="active site" description="Proton donor" evidence="19">
    <location>
        <position position="234"/>
    </location>
</feature>
<evidence type="ECO:0000259" key="21">
    <source>
        <dbReference type="PROSITE" id="PS51387"/>
    </source>
</evidence>
<proteinExistence type="inferred from homology"/>
<evidence type="ECO:0000256" key="1">
    <source>
        <dbReference type="ARBA" id="ARBA00001974"/>
    </source>
</evidence>
<dbReference type="GO" id="GO:0008762">
    <property type="term" value="F:UDP-N-acetylmuramate dehydrogenase activity"/>
    <property type="evidence" value="ECO:0007669"/>
    <property type="project" value="UniProtKB-UniRule"/>
</dbReference>
<dbReference type="Pfam" id="PF01565">
    <property type="entry name" value="FAD_binding_4"/>
    <property type="match status" value="1"/>
</dbReference>
<dbReference type="InterPro" id="IPR016169">
    <property type="entry name" value="FAD-bd_PCMH_sub2"/>
</dbReference>
<feature type="active site" evidence="19">
    <location>
        <position position="309"/>
    </location>
</feature>
<reference evidence="22 23" key="1">
    <citation type="submission" date="2019-03" db="EMBL/GenBank/DDBJ databases">
        <title>The complete genome sequence of Swingsia_sp. F3b2 LMG30590(T).</title>
        <authorList>
            <person name="Chua K.-O."/>
            <person name="Chan K.-G."/>
            <person name="See-Too W.-S."/>
        </authorList>
    </citation>
    <scope>NUCLEOTIDE SEQUENCE [LARGE SCALE GENOMIC DNA]</scope>
    <source>
        <strain evidence="22 23">F3b2</strain>
    </source>
</reference>
<dbReference type="InterPro" id="IPR016166">
    <property type="entry name" value="FAD-bd_PCMH"/>
</dbReference>
<dbReference type="OrthoDB" id="9804753at2"/>
<evidence type="ECO:0000256" key="7">
    <source>
        <dbReference type="ARBA" id="ARBA00022490"/>
    </source>
</evidence>
<feature type="domain" description="FAD-binding PCMH-type" evidence="21">
    <location>
        <begin position="30"/>
        <end position="205"/>
    </location>
</feature>
<dbReference type="SUPFAM" id="SSF56176">
    <property type="entry name" value="FAD-binding/transporter-associated domain-like"/>
    <property type="match status" value="1"/>
</dbReference>
<evidence type="ECO:0000256" key="6">
    <source>
        <dbReference type="ARBA" id="ARBA00015188"/>
    </source>
</evidence>
<dbReference type="NCBIfam" id="TIGR00179">
    <property type="entry name" value="murB"/>
    <property type="match status" value="1"/>
</dbReference>
<evidence type="ECO:0000256" key="12">
    <source>
        <dbReference type="ARBA" id="ARBA00022960"/>
    </source>
</evidence>
<protein>
    <recommendedName>
        <fullName evidence="6 19">UDP-N-acetylenolpyruvoylglucosamine reductase</fullName>
        <ecNumber evidence="5 19">1.3.1.98</ecNumber>
    </recommendedName>
    <alternativeName>
        <fullName evidence="17 19">UDP-N-acetylmuramate dehydrogenase</fullName>
    </alternativeName>
</protein>
<evidence type="ECO:0000256" key="14">
    <source>
        <dbReference type="ARBA" id="ARBA00023002"/>
    </source>
</evidence>
<dbReference type="GO" id="GO:0008360">
    <property type="term" value="P:regulation of cell shape"/>
    <property type="evidence" value="ECO:0007669"/>
    <property type="project" value="UniProtKB-KW"/>
</dbReference>
<dbReference type="Pfam" id="PF02873">
    <property type="entry name" value="MurB_C"/>
    <property type="match status" value="1"/>
</dbReference>
<dbReference type="HAMAP" id="MF_00037">
    <property type="entry name" value="MurB"/>
    <property type="match status" value="1"/>
</dbReference>
<evidence type="ECO:0000256" key="20">
    <source>
        <dbReference type="SAM" id="MobiDB-lite"/>
    </source>
</evidence>
<evidence type="ECO:0000256" key="3">
    <source>
        <dbReference type="ARBA" id="ARBA00004496"/>
    </source>
</evidence>
<evidence type="ECO:0000256" key="15">
    <source>
        <dbReference type="ARBA" id="ARBA00023306"/>
    </source>
</evidence>
<sequence>MTNADFPFPCPPLRGRLVQNAPLGQRTWFGTGGRADWLFTPADSTDLACFMKALEGHNQQQRASGRAPVALTVLGAGSNVIIRDGGVEGVTVRLGGAFGQVAVDGDGLLAGAAALDANVARQAVAADLGGLAFLSGIPGSIGGACAMNAGAYGGDMAQVLDWVDIVTVDGALERLPAKALNMGYRHAELPPGAVVVRARLKGRPGGGAQDAAELERIKSSRTASQPVRARTGGSTFRNPPPATSGGRSAWQLVDAAGCRGLAVGGARISEKHCNFMINEGTATATELETLGDEVRRRVLDQTGVELHWEIKRLGRLPGETP</sequence>
<dbReference type="GO" id="GO:0051301">
    <property type="term" value="P:cell division"/>
    <property type="evidence" value="ECO:0007669"/>
    <property type="project" value="UniProtKB-KW"/>
</dbReference>
<dbReference type="NCBIfam" id="NF010480">
    <property type="entry name" value="PRK13905.1"/>
    <property type="match status" value="1"/>
</dbReference>
<evidence type="ECO:0000256" key="17">
    <source>
        <dbReference type="ARBA" id="ARBA00031026"/>
    </source>
</evidence>
<dbReference type="GO" id="GO:0071555">
    <property type="term" value="P:cell wall organization"/>
    <property type="evidence" value="ECO:0007669"/>
    <property type="project" value="UniProtKB-KW"/>
</dbReference>
<evidence type="ECO:0000256" key="4">
    <source>
        <dbReference type="ARBA" id="ARBA00004752"/>
    </source>
</evidence>
<evidence type="ECO:0000256" key="16">
    <source>
        <dbReference type="ARBA" id="ARBA00023316"/>
    </source>
</evidence>
<dbReference type="Proteomes" id="UP000318709">
    <property type="component" value="Chromosome"/>
</dbReference>
<evidence type="ECO:0000256" key="5">
    <source>
        <dbReference type="ARBA" id="ARBA00012518"/>
    </source>
</evidence>
<name>A0A4Y6U9G6_9PROT</name>
<keyword evidence="9 19" id="KW-0285">Flavoprotein</keyword>
<comment type="subcellular location">
    <subcellularLocation>
        <location evidence="3 19">Cytoplasm</location>
    </subcellularLocation>
</comment>
<comment type="pathway">
    <text evidence="4 19">Cell wall biogenesis; peptidoglycan biosynthesis.</text>
</comment>
<keyword evidence="15 19" id="KW-0131">Cell cycle</keyword>
<keyword evidence="12 19" id="KW-0133">Cell shape</keyword>
<dbReference type="GO" id="GO:0071949">
    <property type="term" value="F:FAD binding"/>
    <property type="evidence" value="ECO:0007669"/>
    <property type="project" value="InterPro"/>
</dbReference>
<dbReference type="EMBL" id="CP038231">
    <property type="protein sequence ID" value="QDH13011.1"/>
    <property type="molecule type" value="Genomic_DNA"/>
</dbReference>
<dbReference type="GO" id="GO:0005829">
    <property type="term" value="C:cytosol"/>
    <property type="evidence" value="ECO:0007669"/>
    <property type="project" value="TreeGrafter"/>
</dbReference>
<keyword evidence="11 19" id="KW-0521">NADP</keyword>
<evidence type="ECO:0000256" key="8">
    <source>
        <dbReference type="ARBA" id="ARBA00022618"/>
    </source>
</evidence>
<organism evidence="22 23">
    <name type="scientific">Formicincola oecophyllae</name>
    <dbReference type="NCBI Taxonomy" id="2558361"/>
    <lineage>
        <taxon>Bacteria</taxon>
        <taxon>Pseudomonadati</taxon>
        <taxon>Pseudomonadota</taxon>
        <taxon>Alphaproteobacteria</taxon>
        <taxon>Acetobacterales</taxon>
        <taxon>Acetobacteraceae</taxon>
        <taxon>Formicincola</taxon>
    </lineage>
</organism>
<dbReference type="InterPro" id="IPR003170">
    <property type="entry name" value="MurB"/>
</dbReference>
<gene>
    <name evidence="19 22" type="primary">murB</name>
    <name evidence="22" type="ORF">E3E12_01025</name>
</gene>
<feature type="active site" evidence="19">
    <location>
        <position position="185"/>
    </location>
</feature>
<accession>A0A4Y6U9G6</accession>
<dbReference type="SUPFAM" id="SSF56194">
    <property type="entry name" value="Uridine diphospho-N-Acetylenolpyruvylglucosamine reductase, MurB, C-terminal domain"/>
    <property type="match status" value="1"/>
</dbReference>
<comment type="cofactor">
    <cofactor evidence="1 19">
        <name>FAD</name>
        <dbReference type="ChEBI" id="CHEBI:57692"/>
    </cofactor>
</comment>
<dbReference type="InterPro" id="IPR036318">
    <property type="entry name" value="FAD-bd_PCMH-like_sf"/>
</dbReference>
<keyword evidence="7 19" id="KW-0963">Cytoplasm</keyword>
<dbReference type="GO" id="GO:0009252">
    <property type="term" value="P:peptidoglycan biosynthetic process"/>
    <property type="evidence" value="ECO:0007669"/>
    <property type="project" value="UniProtKB-UniRule"/>
</dbReference>
<comment type="similarity">
    <text evidence="19">Belongs to the MurB family.</text>
</comment>
<evidence type="ECO:0000256" key="10">
    <source>
        <dbReference type="ARBA" id="ARBA00022827"/>
    </source>
</evidence>
<keyword evidence="23" id="KW-1185">Reference proteome</keyword>
<dbReference type="PANTHER" id="PTHR21071">
    <property type="entry name" value="UDP-N-ACETYLENOLPYRUVOYLGLUCOSAMINE REDUCTASE"/>
    <property type="match status" value="1"/>
</dbReference>
<evidence type="ECO:0000313" key="23">
    <source>
        <dbReference type="Proteomes" id="UP000318709"/>
    </source>
</evidence>
<dbReference type="Gene3D" id="3.30.43.10">
    <property type="entry name" value="Uridine Diphospho-n-acetylenolpyruvylglucosamine Reductase, domain 2"/>
    <property type="match status" value="1"/>
</dbReference>
<feature type="region of interest" description="Disordered" evidence="20">
    <location>
        <begin position="218"/>
        <end position="247"/>
    </location>
</feature>
<evidence type="ECO:0000256" key="11">
    <source>
        <dbReference type="ARBA" id="ARBA00022857"/>
    </source>
</evidence>
<keyword evidence="14 19" id="KW-0560">Oxidoreductase</keyword>
<comment type="catalytic activity">
    <reaction evidence="18 19">
        <text>UDP-N-acetyl-alpha-D-muramate + NADP(+) = UDP-N-acetyl-3-O-(1-carboxyvinyl)-alpha-D-glucosamine + NADPH + H(+)</text>
        <dbReference type="Rhea" id="RHEA:12248"/>
        <dbReference type="ChEBI" id="CHEBI:15378"/>
        <dbReference type="ChEBI" id="CHEBI:57783"/>
        <dbReference type="ChEBI" id="CHEBI:58349"/>
        <dbReference type="ChEBI" id="CHEBI:68483"/>
        <dbReference type="ChEBI" id="CHEBI:70757"/>
        <dbReference type="EC" id="1.3.1.98"/>
    </reaction>
</comment>
<dbReference type="RefSeq" id="WP_141442654.1">
    <property type="nucleotide sequence ID" value="NZ_CP038231.1"/>
</dbReference>
<keyword evidence="16 19" id="KW-0961">Cell wall biogenesis/degradation</keyword>
<dbReference type="InterPro" id="IPR006094">
    <property type="entry name" value="Oxid_FAD_bind_N"/>
</dbReference>
<evidence type="ECO:0000256" key="18">
    <source>
        <dbReference type="ARBA" id="ARBA00048914"/>
    </source>
</evidence>